<organism evidence="11 12">
    <name type="scientific">Pristionchus fissidentatus</name>
    <dbReference type="NCBI Taxonomy" id="1538716"/>
    <lineage>
        <taxon>Eukaryota</taxon>
        <taxon>Metazoa</taxon>
        <taxon>Ecdysozoa</taxon>
        <taxon>Nematoda</taxon>
        <taxon>Chromadorea</taxon>
        <taxon>Rhabditida</taxon>
        <taxon>Rhabditina</taxon>
        <taxon>Diplogasteromorpha</taxon>
        <taxon>Diplogasteroidea</taxon>
        <taxon>Neodiplogasteridae</taxon>
        <taxon>Pristionchus</taxon>
    </lineage>
</organism>
<dbReference type="Proteomes" id="UP001432322">
    <property type="component" value="Unassembled WGS sequence"/>
</dbReference>
<keyword evidence="5 9" id="KW-0548">Nucleotidyltransferase</keyword>
<evidence type="ECO:0000256" key="9">
    <source>
        <dbReference type="RuleBase" id="RU003805"/>
    </source>
</evidence>
<dbReference type="PANTHER" id="PTHR10102">
    <property type="entry name" value="DNA-DIRECTED RNA POLYMERASE, MITOCHONDRIAL"/>
    <property type="match status" value="1"/>
</dbReference>
<reference evidence="11" key="1">
    <citation type="submission" date="2023-10" db="EMBL/GenBank/DDBJ databases">
        <title>Genome assembly of Pristionchus species.</title>
        <authorList>
            <person name="Yoshida K."/>
            <person name="Sommer R.J."/>
        </authorList>
    </citation>
    <scope>NUCLEOTIDE SEQUENCE</scope>
    <source>
        <strain evidence="11">RS5133</strain>
    </source>
</reference>
<comment type="similarity">
    <text evidence="1 9">Belongs to the phage and mitochondrial RNA polymerase family.</text>
</comment>
<dbReference type="InterPro" id="IPR002092">
    <property type="entry name" value="DNA-dir_Rpol_phage-type"/>
</dbReference>
<dbReference type="SMART" id="SM01311">
    <property type="entry name" value="RPOL_N"/>
    <property type="match status" value="1"/>
</dbReference>
<keyword evidence="12" id="KW-1185">Reference proteome</keyword>
<evidence type="ECO:0000256" key="1">
    <source>
        <dbReference type="ARBA" id="ARBA00009493"/>
    </source>
</evidence>
<dbReference type="FunFam" id="1.10.287.280:FF:000001">
    <property type="entry name" value="DNA-directed RNA polymerase"/>
    <property type="match status" value="1"/>
</dbReference>
<keyword evidence="3 9" id="KW-0240">DNA-directed RNA polymerase</keyword>
<dbReference type="GO" id="GO:0006390">
    <property type="term" value="P:mitochondrial transcription"/>
    <property type="evidence" value="ECO:0007669"/>
    <property type="project" value="TreeGrafter"/>
</dbReference>
<dbReference type="Pfam" id="PF00940">
    <property type="entry name" value="RNA_pol"/>
    <property type="match status" value="1"/>
</dbReference>
<evidence type="ECO:0000256" key="6">
    <source>
        <dbReference type="ARBA" id="ARBA00022946"/>
    </source>
</evidence>
<feature type="non-terminal residue" evidence="11">
    <location>
        <position position="1"/>
    </location>
</feature>
<dbReference type="InterPro" id="IPR043502">
    <property type="entry name" value="DNA/RNA_pol_sf"/>
</dbReference>
<keyword evidence="7 9" id="KW-0804">Transcription</keyword>
<accession>A0AAV5WM98</accession>
<dbReference type="Gene3D" id="1.10.287.280">
    <property type="match status" value="1"/>
</dbReference>
<dbReference type="EC" id="2.7.7.6" evidence="2 9"/>
<dbReference type="PROSITE" id="PS00900">
    <property type="entry name" value="RNA_POL_PHAGE_1"/>
    <property type="match status" value="1"/>
</dbReference>
<comment type="catalytic activity">
    <reaction evidence="8 9">
        <text>RNA(n) + a ribonucleoside 5'-triphosphate = RNA(n+1) + diphosphate</text>
        <dbReference type="Rhea" id="RHEA:21248"/>
        <dbReference type="Rhea" id="RHEA-COMP:14527"/>
        <dbReference type="Rhea" id="RHEA-COMP:17342"/>
        <dbReference type="ChEBI" id="CHEBI:33019"/>
        <dbReference type="ChEBI" id="CHEBI:61557"/>
        <dbReference type="ChEBI" id="CHEBI:140395"/>
        <dbReference type="EC" id="2.7.7.6"/>
    </reaction>
</comment>
<dbReference type="SUPFAM" id="SSF56672">
    <property type="entry name" value="DNA/RNA polymerases"/>
    <property type="match status" value="1"/>
</dbReference>
<dbReference type="Gene3D" id="1.10.150.20">
    <property type="entry name" value="5' to 3' exonuclease, C-terminal subdomain"/>
    <property type="match status" value="1"/>
</dbReference>
<name>A0AAV5WM98_9BILA</name>
<evidence type="ECO:0000259" key="10">
    <source>
        <dbReference type="SMART" id="SM01311"/>
    </source>
</evidence>
<keyword evidence="6" id="KW-0809">Transit peptide</keyword>
<dbReference type="PANTHER" id="PTHR10102:SF0">
    <property type="entry name" value="DNA-DIRECTED RNA POLYMERASE, MITOCHONDRIAL"/>
    <property type="match status" value="1"/>
</dbReference>
<evidence type="ECO:0000256" key="7">
    <source>
        <dbReference type="ARBA" id="ARBA00023163"/>
    </source>
</evidence>
<feature type="domain" description="DNA-directed RNA polymerase N-terminal" evidence="10">
    <location>
        <begin position="275"/>
        <end position="596"/>
    </location>
</feature>
<gene>
    <name evidence="11" type="ORF">PFISCL1PPCAC_24409</name>
</gene>
<proteinExistence type="inferred from homology"/>
<comment type="caution">
    <text evidence="11">The sequence shown here is derived from an EMBL/GenBank/DDBJ whole genome shotgun (WGS) entry which is preliminary data.</text>
</comment>
<evidence type="ECO:0000256" key="4">
    <source>
        <dbReference type="ARBA" id="ARBA00022679"/>
    </source>
</evidence>
<protein>
    <recommendedName>
        <fullName evidence="2 9">DNA-directed RNA polymerase</fullName>
        <ecNumber evidence="2 9">2.7.7.6</ecNumber>
    </recommendedName>
</protein>
<evidence type="ECO:0000256" key="3">
    <source>
        <dbReference type="ARBA" id="ARBA00022478"/>
    </source>
</evidence>
<dbReference type="GO" id="GO:0034245">
    <property type="term" value="C:mitochondrial DNA-directed RNA polymerase complex"/>
    <property type="evidence" value="ECO:0007669"/>
    <property type="project" value="TreeGrafter"/>
</dbReference>
<dbReference type="AlphaFoldDB" id="A0AAV5WM98"/>
<evidence type="ECO:0000256" key="2">
    <source>
        <dbReference type="ARBA" id="ARBA00012418"/>
    </source>
</evidence>
<evidence type="ECO:0000313" key="12">
    <source>
        <dbReference type="Proteomes" id="UP001432322"/>
    </source>
</evidence>
<dbReference type="EMBL" id="BTSY01000006">
    <property type="protein sequence ID" value="GMT33112.1"/>
    <property type="molecule type" value="Genomic_DNA"/>
</dbReference>
<dbReference type="PROSITE" id="PS00489">
    <property type="entry name" value="RNA_POL_PHAGE_2"/>
    <property type="match status" value="1"/>
</dbReference>
<evidence type="ECO:0000256" key="8">
    <source>
        <dbReference type="ARBA" id="ARBA00048552"/>
    </source>
</evidence>
<evidence type="ECO:0000313" key="11">
    <source>
        <dbReference type="EMBL" id="GMT33112.1"/>
    </source>
</evidence>
<dbReference type="GO" id="GO:0003899">
    <property type="term" value="F:DNA-directed RNA polymerase activity"/>
    <property type="evidence" value="ECO:0007669"/>
    <property type="project" value="UniProtKB-EC"/>
</dbReference>
<dbReference type="InterPro" id="IPR029262">
    <property type="entry name" value="RPOL_N"/>
</dbReference>
<comment type="function">
    <text evidence="9">DNA-dependent RNA polymerase catalyzes the transcription of DNA into RNA using the four ribonucleoside triphosphates as substrates.</text>
</comment>
<dbReference type="InterPro" id="IPR046950">
    <property type="entry name" value="DNA-dir_Rpol_C_phage-type"/>
</dbReference>
<sequence length="1084" mass="123160">CMIGRLSRSLARSRSTSAATVVTKVETKKKSKKVASPNVESKEKKIKKWEDSALLRLQKTLKEDGMRYSRIQERRGSHAQLMRYAVKEDVGGIVALAEATSRSRIEWKWIQEEKDQGCDVDMLVSLCLLVSSRIIAKEGNDRLIKGTTAANGLANLAATLRSHRPGEGTKTSMVLLWDSLASMGDATINEILEETRVNMMRFIREVELSGNRVMMDEEEKNRVKKKLEEWAIPWRMKEKNDDGYDTNLSLVERLRTPAEEYLGNPFQLEGMDKKELQRRFELQMERDNKPWLEVPNIFMSNRPEGICSAEELIESYGWKKAIEETMKMKLAKTGQYHIKSLMAGMDQSEAANGLYKAVVSALGQGQSLVSLGTFQHSLAYPILSLSHSLFINRHRISDEKVIFDIYSEYCRYFVDSSISRQYSHREWWNECAAKSGMQPQFDVPLHTFDIDSLRMFGDFFMEVVFEACQFPSGPKGMNTPAFSTKTVSVEEQSFINDEGRISSSKMLKIESNLHSLLIQHQFDRLVFPSWQLPMEIPPRPWLDRGMAGPSYTKQNVGVVKDLPEFPRFNMSYEMRSRMKNNGQGRPVFDALNCLGSTGWTINRPVLEVLKKMFVMSSDPVKRAMLADLSIPSRGDVVSIPETSSIPVDNEDKAIWRDFFLQRDAAVKEKNELNSLWYWMLYRLVLAEYFSSSTLFFPHNMDFRGRVYPISPLLNHMGDDVNRSILKFARGKVLGDRGLSWLKLHCINLTGKLKRQPVEERLKVAEEKLELMIDSAENPLDGSRWWMESEEPWQTLAACIEVRDAVKSPRPEEFVSHLPIHQDGSCNGLQHYAALGRDRGGGSEVNLLPLPSPSDVYSSVAARVEERRKMDEEKGVEIALRLREKMKEAVPRKVIKQTVMTTVYGVTMYGAVLQIKKQLKAIGMEGVEAAEFGSYLAKHTFDSLSDAFTSSMQLKNWLRECARGISDLMVPVEWVTPLGLPVMQPYTKHASKKGRLILLPIMSKQENAFPPNLVHSLDSTHMMLTALHVSHRGLTFAASPHRLSIPHALSPLPSHLIGCLQLPPADSHAARVAPARIHLERCHIR</sequence>
<keyword evidence="4 9" id="KW-0808">Transferase</keyword>
<dbReference type="GO" id="GO:0001018">
    <property type="term" value="F:mitochondrial promoter sequence-specific DNA binding"/>
    <property type="evidence" value="ECO:0007669"/>
    <property type="project" value="TreeGrafter"/>
</dbReference>
<evidence type="ECO:0000256" key="5">
    <source>
        <dbReference type="ARBA" id="ARBA00022695"/>
    </source>
</evidence>